<evidence type="ECO:0000313" key="2">
    <source>
        <dbReference type="Proteomes" id="UP000325315"/>
    </source>
</evidence>
<organism evidence="1 2">
    <name type="scientific">Gossypium australe</name>
    <dbReference type="NCBI Taxonomy" id="47621"/>
    <lineage>
        <taxon>Eukaryota</taxon>
        <taxon>Viridiplantae</taxon>
        <taxon>Streptophyta</taxon>
        <taxon>Embryophyta</taxon>
        <taxon>Tracheophyta</taxon>
        <taxon>Spermatophyta</taxon>
        <taxon>Magnoliopsida</taxon>
        <taxon>eudicotyledons</taxon>
        <taxon>Gunneridae</taxon>
        <taxon>Pentapetalae</taxon>
        <taxon>rosids</taxon>
        <taxon>malvids</taxon>
        <taxon>Malvales</taxon>
        <taxon>Malvaceae</taxon>
        <taxon>Malvoideae</taxon>
        <taxon>Gossypium</taxon>
    </lineage>
</organism>
<dbReference type="InterPro" id="IPR032567">
    <property type="entry name" value="RTL1-rel"/>
</dbReference>
<comment type="caution">
    <text evidence="1">The sequence shown here is derived from an EMBL/GenBank/DDBJ whole genome shotgun (WGS) entry which is preliminary data.</text>
</comment>
<accession>A0A5B6VC27</accession>
<dbReference type="AlphaFoldDB" id="A0A5B6VC27"/>
<keyword evidence="2" id="KW-1185">Reference proteome</keyword>
<dbReference type="PANTHER" id="PTHR15503">
    <property type="entry name" value="LDOC1 RELATED"/>
    <property type="match status" value="1"/>
</dbReference>
<dbReference type="OrthoDB" id="1002399at2759"/>
<evidence type="ECO:0000313" key="1">
    <source>
        <dbReference type="EMBL" id="KAA3466688.1"/>
    </source>
</evidence>
<dbReference type="Proteomes" id="UP000325315">
    <property type="component" value="Unassembled WGS sequence"/>
</dbReference>
<gene>
    <name evidence="1" type="ORF">EPI10_001760</name>
</gene>
<reference evidence="2" key="1">
    <citation type="journal article" date="2019" name="Plant Biotechnol. J.">
        <title>Genome sequencing of the Australian wild diploid species Gossypium australe highlights disease resistance and delayed gland morphogenesis.</title>
        <authorList>
            <person name="Cai Y."/>
            <person name="Cai X."/>
            <person name="Wang Q."/>
            <person name="Wang P."/>
            <person name="Zhang Y."/>
            <person name="Cai C."/>
            <person name="Xu Y."/>
            <person name="Wang K."/>
            <person name="Zhou Z."/>
            <person name="Wang C."/>
            <person name="Geng S."/>
            <person name="Li B."/>
            <person name="Dong Q."/>
            <person name="Hou Y."/>
            <person name="Wang H."/>
            <person name="Ai P."/>
            <person name="Liu Z."/>
            <person name="Yi F."/>
            <person name="Sun M."/>
            <person name="An G."/>
            <person name="Cheng J."/>
            <person name="Zhang Y."/>
            <person name="Shi Q."/>
            <person name="Xie Y."/>
            <person name="Shi X."/>
            <person name="Chang Y."/>
            <person name="Huang F."/>
            <person name="Chen Y."/>
            <person name="Hong S."/>
            <person name="Mi L."/>
            <person name="Sun Q."/>
            <person name="Zhang L."/>
            <person name="Zhou B."/>
            <person name="Peng R."/>
            <person name="Zhang X."/>
            <person name="Liu F."/>
        </authorList>
    </citation>
    <scope>NUCLEOTIDE SEQUENCE [LARGE SCALE GENOMIC DNA]</scope>
    <source>
        <strain evidence="2">cv. PA1801</strain>
    </source>
</reference>
<name>A0A5B6VC27_9ROSI</name>
<protein>
    <submittedName>
        <fullName evidence="1">Retrotransposon del1-46-like protein</fullName>
    </submittedName>
</protein>
<proteinExistence type="predicted"/>
<dbReference type="EMBL" id="SMMG02000007">
    <property type="protein sequence ID" value="KAA3466688.1"/>
    <property type="molecule type" value="Genomic_DNA"/>
</dbReference>
<sequence>MDWLTLYNAIVNCKRTSIDLRSQNGEIVRIESSDLNGLPAVISSMEALNCVKKRITSIREVEFGIELVPGTTPISIASYRMASTELKELKS</sequence>
<dbReference type="PANTHER" id="PTHR15503:SF45">
    <property type="entry name" value="RNA-DIRECTED DNA POLYMERASE HOMOLOG"/>
    <property type="match status" value="1"/>
</dbReference>